<reference evidence="10" key="1">
    <citation type="submission" date="2022-11" db="EMBL/GenBank/DDBJ databases">
        <title>Chromosomal genome sequence assembly and mating type (MAT) locus characterization of the leprose asexual lichenized fungus Lepraria neglecta (Nyl.) Erichsen.</title>
        <authorList>
            <person name="Allen J.L."/>
            <person name="Pfeffer B."/>
        </authorList>
    </citation>
    <scope>NUCLEOTIDE SEQUENCE</scope>
    <source>
        <strain evidence="10">Allen 5258</strain>
    </source>
</reference>
<dbReference type="GO" id="GO:0045944">
    <property type="term" value="P:positive regulation of transcription by RNA polymerase II"/>
    <property type="evidence" value="ECO:0007669"/>
    <property type="project" value="UniProtKB-ARBA"/>
</dbReference>
<dbReference type="PANTHER" id="PTHR35041">
    <property type="entry name" value="MEDIATOR OF RNA POLYMERASE II TRANSCRIPTION SUBUNIT 1"/>
    <property type="match status" value="1"/>
</dbReference>
<name>A0AAE0DIB3_9LECA</name>
<dbReference type="Pfam" id="PF10744">
    <property type="entry name" value="Med1"/>
    <property type="match status" value="1"/>
</dbReference>
<keyword evidence="11" id="KW-1185">Reference proteome</keyword>
<comment type="similarity">
    <text evidence="2 7">Belongs to the Mediator complex subunit 1 family.</text>
</comment>
<evidence type="ECO:0000256" key="3">
    <source>
        <dbReference type="ARBA" id="ARBA00023015"/>
    </source>
</evidence>
<gene>
    <name evidence="10" type="ORF">OEA41_002702</name>
</gene>
<keyword evidence="5 7" id="KW-0804">Transcription</keyword>
<dbReference type="GO" id="GO:0003712">
    <property type="term" value="F:transcription coregulator activity"/>
    <property type="evidence" value="ECO:0007669"/>
    <property type="project" value="InterPro"/>
</dbReference>
<feature type="domain" description="Mediator complex subunit Med1" evidence="9">
    <location>
        <begin position="175"/>
        <end position="594"/>
    </location>
</feature>
<evidence type="ECO:0000256" key="6">
    <source>
        <dbReference type="ARBA" id="ARBA00023242"/>
    </source>
</evidence>
<keyword evidence="3 7" id="KW-0805">Transcription regulation</keyword>
<keyword evidence="6 7" id="KW-0539">Nucleus</keyword>
<evidence type="ECO:0000256" key="7">
    <source>
        <dbReference type="RuleBase" id="RU364059"/>
    </source>
</evidence>
<keyword evidence="4 7" id="KW-0010">Activator</keyword>
<evidence type="ECO:0000256" key="2">
    <source>
        <dbReference type="ARBA" id="ARBA00006210"/>
    </source>
</evidence>
<evidence type="ECO:0000256" key="5">
    <source>
        <dbReference type="ARBA" id="ARBA00023163"/>
    </source>
</evidence>
<evidence type="ECO:0000259" key="9">
    <source>
        <dbReference type="Pfam" id="PF10744"/>
    </source>
</evidence>
<dbReference type="GO" id="GO:0016592">
    <property type="term" value="C:mediator complex"/>
    <property type="evidence" value="ECO:0007669"/>
    <property type="project" value="InterPro"/>
</dbReference>
<proteinExistence type="inferred from homology"/>
<dbReference type="AlphaFoldDB" id="A0AAE0DIB3"/>
<sequence length="748" mass="80485">MATPTSHPYPYPQAQKQPASSHLTPASASSTPAPPSSHSTTTRSVPSPAYSSALKTPKTPNRPLHHRNGSAQIPHSAGTPRQGTSMSTGTPRPGTTSAVDSPAAVAAAGILMEGQFGNGGVFGNGSGVGMGLGLTPRMGTGFTPIAMQLTASQGGISAILGAQDQEEERKRRIEAIVGMLSTKWGFVSQEGVERCARRLGLECLWDEGMGDGKRTLTIAGTGVIVDVEFLGEEVGSVVLQFEGSRESVKEQAAAGADVLRKDLRGEYGLGYVALDGFVSNLERLATMDRLGGGGVSCFDAVDGLYRSLERVFSWETGKAKEQKTEGVEEEAMCRHSGRPRLHTKGRVGLSLQYWMETKLLSKKERGPEAMDIDTAPTIDEEGDEIPIWAAIIECEASSADLHPSIKVSDDWVSEAVEKQGPIETNELPLDDSPIDWQEPLPTFLSPDSPTNGAMNIEPNPIPHPKPPDVRFVAKLEPPVIVPLQLAINIHESVGSPLAQESLLPTTYENLLFEDIDAENQLLPNPRILEKTVMSYDPTTETVSRHKHKYTLFAQPQDFSRAIAHLPFSHPRQIIALLPTLRQWALAASILRRSFVSNSDDDASSLISNGHANGDAQHSEPTTFQTIDAELADFMCSPLPTDPASSTSSSSKVRDIQITLTTTPLPRINLHFPNPRHGGKLASVGFNVGLNGVIDGVDVDDGSPPWQQNGALDIGEEKGKETAALREKVRRVLEVGEDIGVCVEWMVKE</sequence>
<dbReference type="Proteomes" id="UP001276659">
    <property type="component" value="Unassembled WGS sequence"/>
</dbReference>
<feature type="region of interest" description="Disordered" evidence="8">
    <location>
        <begin position="1"/>
        <end position="100"/>
    </location>
</feature>
<feature type="compositionally biased region" description="Polar residues" evidence="8">
    <location>
        <begin position="69"/>
        <end position="96"/>
    </location>
</feature>
<evidence type="ECO:0000256" key="1">
    <source>
        <dbReference type="ARBA" id="ARBA00004123"/>
    </source>
</evidence>
<dbReference type="PANTHER" id="PTHR35041:SF4">
    <property type="entry name" value="MEDIATOR OF RNA POLYMERASE II TRANSCRIPTION SUBUNIT 1"/>
    <property type="match status" value="1"/>
</dbReference>
<accession>A0AAE0DIB3</accession>
<comment type="caution">
    <text evidence="10">The sequence shown here is derived from an EMBL/GenBank/DDBJ whole genome shotgun (WGS) entry which is preliminary data.</text>
</comment>
<comment type="function">
    <text evidence="7">Component of the Mediator complex, a coactivator involved in the regulated transcription of nearly all RNA polymerase II-dependent genes. Mediator functions as a bridge to convey information from gene-specific regulatory proteins to the basal RNA polymerase II transcription machinery. Mediator is recruited to promoters by direct interactions with regulatory proteins and serves as a scaffold for the assembly of a functional preinitiation complex with RNA polymerase II and the general transcription factors.</text>
</comment>
<protein>
    <recommendedName>
        <fullName evidence="7">Mediator of RNA polymerase II transcription subunit 1</fullName>
    </recommendedName>
    <alternativeName>
        <fullName evidence="7">Mediator complex subunit 1</fullName>
    </alternativeName>
</protein>
<evidence type="ECO:0000256" key="4">
    <source>
        <dbReference type="ARBA" id="ARBA00023159"/>
    </source>
</evidence>
<evidence type="ECO:0000256" key="8">
    <source>
        <dbReference type="SAM" id="MobiDB-lite"/>
    </source>
</evidence>
<evidence type="ECO:0000313" key="11">
    <source>
        <dbReference type="Proteomes" id="UP001276659"/>
    </source>
</evidence>
<dbReference type="EMBL" id="JASNWA010000008">
    <property type="protein sequence ID" value="KAK3170621.1"/>
    <property type="molecule type" value="Genomic_DNA"/>
</dbReference>
<evidence type="ECO:0000313" key="10">
    <source>
        <dbReference type="EMBL" id="KAK3170621.1"/>
    </source>
</evidence>
<comment type="subcellular location">
    <subcellularLocation>
        <location evidence="1 7">Nucleus</location>
    </subcellularLocation>
</comment>
<dbReference type="InterPro" id="IPR019680">
    <property type="entry name" value="Mediator_Med1"/>
</dbReference>
<organism evidence="10 11">
    <name type="scientific">Lepraria neglecta</name>
    <dbReference type="NCBI Taxonomy" id="209136"/>
    <lineage>
        <taxon>Eukaryota</taxon>
        <taxon>Fungi</taxon>
        <taxon>Dikarya</taxon>
        <taxon>Ascomycota</taxon>
        <taxon>Pezizomycotina</taxon>
        <taxon>Lecanoromycetes</taxon>
        <taxon>OSLEUM clade</taxon>
        <taxon>Lecanoromycetidae</taxon>
        <taxon>Lecanorales</taxon>
        <taxon>Lecanorineae</taxon>
        <taxon>Stereocaulaceae</taxon>
        <taxon>Lepraria</taxon>
    </lineage>
</organism>
<feature type="compositionally biased region" description="Low complexity" evidence="8">
    <location>
        <begin position="12"/>
        <end position="48"/>
    </location>
</feature>